<dbReference type="Gene3D" id="3.40.190.10">
    <property type="entry name" value="Periplasmic binding protein-like II"/>
    <property type="match status" value="2"/>
</dbReference>
<evidence type="ECO:0000313" key="10">
    <source>
        <dbReference type="Proteomes" id="UP000321547"/>
    </source>
</evidence>
<evidence type="ECO:0000313" key="7">
    <source>
        <dbReference type="EMBL" id="GEM02066.1"/>
    </source>
</evidence>
<keyword evidence="3" id="KW-0449">Lipoprotein</keyword>
<dbReference type="Pfam" id="PF00497">
    <property type="entry name" value="SBP_bac_3"/>
    <property type="match status" value="1"/>
</dbReference>
<dbReference type="AlphaFoldDB" id="A0A1I5MC57"/>
<dbReference type="GO" id="GO:0015276">
    <property type="term" value="F:ligand-gated monoatomic ion channel activity"/>
    <property type="evidence" value="ECO:0007669"/>
    <property type="project" value="InterPro"/>
</dbReference>
<dbReference type="PROSITE" id="PS51257">
    <property type="entry name" value="PROKAR_LIPOPROTEIN"/>
    <property type="match status" value="1"/>
</dbReference>
<dbReference type="STRING" id="306540.SAMN05421839_10513"/>
<gene>
    <name evidence="7" type="ORF">HHA03_15980</name>
    <name evidence="8" type="ORF">SAMN05421839_10513</name>
</gene>
<name>A0A1I5MC57_9BACI</name>
<dbReference type="Proteomes" id="UP000321547">
    <property type="component" value="Unassembled WGS sequence"/>
</dbReference>
<dbReference type="InterPro" id="IPR001638">
    <property type="entry name" value="Solute-binding_3/MltF_N"/>
</dbReference>
<keyword evidence="1 4" id="KW-0732">Signal</keyword>
<dbReference type="InterPro" id="IPR001320">
    <property type="entry name" value="Iontro_rcpt_C"/>
</dbReference>
<sequence>MKKLIGFLLLGLMLTLVACGEDDTASDSGADGAGDSETSFDLVESGKLTFAASGEFKPFSYMEGTDMVGYDVAVGKAIADKLGLEPNPKRAKFSGIVTGVSEGRYDIAVASHTITEERLEQVDFSEPYYYSGPVVWLQPGSDIETEADLEGKKIAVARGTTYISIAEQYTDDIPQLDSDVVALQTLSNGNYDAVITDDVTGNAAIDNGLEIEEGFYLGVSEQGVAVNKDNPELTAEINAILQEMKESGELKELAEEWIGVDITVEPEGAAE</sequence>
<reference evidence="7 10" key="2">
    <citation type="submission" date="2019-07" db="EMBL/GenBank/DDBJ databases">
        <title>Whole genome shotgun sequence of Halolactibacillus halophilus NBRC 100868.</title>
        <authorList>
            <person name="Hosoyama A."/>
            <person name="Uohara A."/>
            <person name="Ohji S."/>
            <person name="Ichikawa N."/>
        </authorList>
    </citation>
    <scope>NUCLEOTIDE SEQUENCE [LARGE SCALE GENOMIC DNA]</scope>
    <source>
        <strain evidence="7 10">NBRC 100868</strain>
    </source>
</reference>
<evidence type="ECO:0000256" key="1">
    <source>
        <dbReference type="ARBA" id="ARBA00022729"/>
    </source>
</evidence>
<dbReference type="EMBL" id="FOXC01000005">
    <property type="protein sequence ID" value="SFP06937.1"/>
    <property type="molecule type" value="Genomic_DNA"/>
</dbReference>
<accession>A0A1I5MC57</accession>
<keyword evidence="10" id="KW-1185">Reference proteome</keyword>
<dbReference type="SUPFAM" id="SSF53850">
    <property type="entry name" value="Periplasmic binding protein-like II"/>
    <property type="match status" value="1"/>
</dbReference>
<protein>
    <submittedName>
        <fullName evidence="7">Basic amino acid ABC transporter substrate-binding protein</fullName>
    </submittedName>
    <submittedName>
        <fullName evidence="8">Polar amino acid transport system substrate-binding protein</fullName>
    </submittedName>
</protein>
<dbReference type="Proteomes" id="UP000242243">
    <property type="component" value="Unassembled WGS sequence"/>
</dbReference>
<keyword evidence="2" id="KW-0564">Palmitate</keyword>
<organism evidence="8 9">
    <name type="scientific">Halolactibacillus halophilus</name>
    <dbReference type="NCBI Taxonomy" id="306540"/>
    <lineage>
        <taxon>Bacteria</taxon>
        <taxon>Bacillati</taxon>
        <taxon>Bacillota</taxon>
        <taxon>Bacilli</taxon>
        <taxon>Bacillales</taxon>
        <taxon>Bacillaceae</taxon>
        <taxon>Halolactibacillus</taxon>
    </lineage>
</organism>
<dbReference type="GO" id="GO:0016020">
    <property type="term" value="C:membrane"/>
    <property type="evidence" value="ECO:0007669"/>
    <property type="project" value="InterPro"/>
</dbReference>
<evidence type="ECO:0000256" key="3">
    <source>
        <dbReference type="ARBA" id="ARBA00023288"/>
    </source>
</evidence>
<feature type="chain" id="PRO_5039097683" evidence="4">
    <location>
        <begin position="19"/>
        <end position="271"/>
    </location>
</feature>
<reference evidence="8 9" key="1">
    <citation type="submission" date="2016-10" db="EMBL/GenBank/DDBJ databases">
        <authorList>
            <person name="de Groot N.N."/>
        </authorList>
    </citation>
    <scope>NUCLEOTIDE SEQUENCE [LARGE SCALE GENOMIC DNA]</scope>
    <source>
        <strain evidence="8 9">DSM 17073</strain>
    </source>
</reference>
<feature type="signal peptide" evidence="4">
    <location>
        <begin position="1"/>
        <end position="18"/>
    </location>
</feature>
<dbReference type="SMART" id="SM00062">
    <property type="entry name" value="PBPb"/>
    <property type="match status" value="1"/>
</dbReference>
<evidence type="ECO:0000313" key="8">
    <source>
        <dbReference type="EMBL" id="SFP06937.1"/>
    </source>
</evidence>
<evidence type="ECO:0000313" key="9">
    <source>
        <dbReference type="Proteomes" id="UP000242243"/>
    </source>
</evidence>
<dbReference type="EMBL" id="BJWI01000023">
    <property type="protein sequence ID" value="GEM02066.1"/>
    <property type="molecule type" value="Genomic_DNA"/>
</dbReference>
<proteinExistence type="predicted"/>
<evidence type="ECO:0000259" key="5">
    <source>
        <dbReference type="SMART" id="SM00062"/>
    </source>
</evidence>
<dbReference type="PANTHER" id="PTHR35936">
    <property type="entry name" value="MEMBRANE-BOUND LYTIC MUREIN TRANSGLYCOSYLASE F"/>
    <property type="match status" value="1"/>
</dbReference>
<dbReference type="SMART" id="SM00079">
    <property type="entry name" value="PBPe"/>
    <property type="match status" value="1"/>
</dbReference>
<evidence type="ECO:0000256" key="2">
    <source>
        <dbReference type="ARBA" id="ARBA00023139"/>
    </source>
</evidence>
<dbReference type="OrthoDB" id="9774451at2"/>
<feature type="domain" description="Ionotropic glutamate receptor C-terminal" evidence="6">
    <location>
        <begin position="47"/>
        <end position="260"/>
    </location>
</feature>
<feature type="domain" description="Solute-binding protein family 3/N-terminal" evidence="5">
    <location>
        <begin position="47"/>
        <end position="261"/>
    </location>
</feature>
<dbReference type="RefSeq" id="WP_089830270.1">
    <property type="nucleotide sequence ID" value="NZ_BJWI01000023.1"/>
</dbReference>
<evidence type="ECO:0000259" key="6">
    <source>
        <dbReference type="SMART" id="SM00079"/>
    </source>
</evidence>
<dbReference type="PANTHER" id="PTHR35936:SF19">
    <property type="entry name" value="AMINO-ACID-BINDING PROTEIN YXEM-RELATED"/>
    <property type="match status" value="1"/>
</dbReference>
<evidence type="ECO:0000256" key="4">
    <source>
        <dbReference type="SAM" id="SignalP"/>
    </source>
</evidence>